<reference evidence="1" key="2">
    <citation type="submission" date="2025-09" db="UniProtKB">
        <authorList>
            <consortium name="Ensembl"/>
        </authorList>
    </citation>
    <scope>IDENTIFICATION</scope>
</reference>
<dbReference type="Ensembl" id="ENSCSRT00000014350.1">
    <property type="protein sequence ID" value="ENSCSRP00000013779.1"/>
    <property type="gene ID" value="ENSCSRG00000010523.1"/>
</dbReference>
<dbReference type="Proteomes" id="UP000694403">
    <property type="component" value="Unplaced"/>
</dbReference>
<dbReference type="PANTHER" id="PTHR19869">
    <property type="entry name" value="SPERMATID WD-REPEAT PROTEIN"/>
    <property type="match status" value="1"/>
</dbReference>
<name>A0A8C3XPU8_CHESE</name>
<dbReference type="InterPro" id="IPR040066">
    <property type="entry name" value="WDR31"/>
</dbReference>
<dbReference type="PANTHER" id="PTHR19869:SF1">
    <property type="entry name" value="WD REPEAT-CONTAINING PROTEIN 31"/>
    <property type="match status" value="1"/>
</dbReference>
<sequence length="140" mass="15828">PVCILFCRFCPSNWPDVARSSITVLTLPHLFFFPPSRIWDSRELQVAHRFPVKQYIQTYCDVSQDGRYCISSSNGFGGEGCEATLWDLRQTRSRVREYKGHFQTTASCVFLPKGLGLTPVVATSSHDCMVKVWNQDSGGM</sequence>
<reference evidence="1" key="1">
    <citation type="submission" date="2025-08" db="UniProtKB">
        <authorList>
            <consortium name="Ensembl"/>
        </authorList>
    </citation>
    <scope>IDENTIFICATION</scope>
</reference>
<keyword evidence="2" id="KW-1185">Reference proteome</keyword>
<accession>A0A8C3XPU8</accession>
<evidence type="ECO:0000313" key="2">
    <source>
        <dbReference type="Proteomes" id="UP000694403"/>
    </source>
</evidence>
<dbReference type="InterPro" id="IPR001680">
    <property type="entry name" value="WD40_rpt"/>
</dbReference>
<organism evidence="1 2">
    <name type="scientific">Chelydra serpentina</name>
    <name type="common">Snapping turtle</name>
    <name type="synonym">Testudo serpentina</name>
    <dbReference type="NCBI Taxonomy" id="8475"/>
    <lineage>
        <taxon>Eukaryota</taxon>
        <taxon>Metazoa</taxon>
        <taxon>Chordata</taxon>
        <taxon>Craniata</taxon>
        <taxon>Vertebrata</taxon>
        <taxon>Euteleostomi</taxon>
        <taxon>Archelosauria</taxon>
        <taxon>Testudinata</taxon>
        <taxon>Testudines</taxon>
        <taxon>Cryptodira</taxon>
        <taxon>Durocryptodira</taxon>
        <taxon>Americhelydia</taxon>
        <taxon>Chelydroidea</taxon>
        <taxon>Chelydridae</taxon>
        <taxon>Chelydra</taxon>
    </lineage>
</organism>
<dbReference type="InterPro" id="IPR015943">
    <property type="entry name" value="WD40/YVTN_repeat-like_dom_sf"/>
</dbReference>
<dbReference type="AlphaFoldDB" id="A0A8C3XPU8"/>
<dbReference type="Gene3D" id="2.130.10.10">
    <property type="entry name" value="YVTN repeat-like/Quinoprotein amine dehydrogenase"/>
    <property type="match status" value="1"/>
</dbReference>
<dbReference type="Pfam" id="PF00400">
    <property type="entry name" value="WD40"/>
    <property type="match status" value="1"/>
</dbReference>
<proteinExistence type="predicted"/>
<dbReference type="SUPFAM" id="SSF50978">
    <property type="entry name" value="WD40 repeat-like"/>
    <property type="match status" value="1"/>
</dbReference>
<evidence type="ECO:0000313" key="1">
    <source>
        <dbReference type="Ensembl" id="ENSCSRP00000013779.1"/>
    </source>
</evidence>
<dbReference type="InterPro" id="IPR036322">
    <property type="entry name" value="WD40_repeat_dom_sf"/>
</dbReference>
<protein>
    <submittedName>
        <fullName evidence="1">WD repeat domain 31</fullName>
    </submittedName>
</protein>